<sequence>MIDMDAALRKEVRNLLRMGESALERKDFDQASFLFRKAFTQDPENVAAIINLGYTYVRMRRFSHARKCFTTALDIDPDNPVARKNLSLLLRPGQKSDMYRPKYRSRPEEEIYIRYMQWGNLQMESKNFYAAIQYFESAGTIHPDFIEPFIKIGQSYEELGEYSLAAKAFEEALGIFPGDPIAKEHLQRCQAYNGMEKPDRKVTGPTQKKPDKMPEVADADLYEEEPVKEIPVIKPPVAPEKPQSDADIVMSILAQYSSDKEEKEEIAKPVSEEITTQDKKEAPAALIDDPVMSILMQYKDEIPEDGQNADDQKEQEDTIPQTGAAPLSGTMTENDKQGVRVELNDNQKDALRELGNIGASHAATTLSTMLNTPIMLNVPEISIVDIDVINQQIQQSMSAMVIFTMEGQMAKAGYVILHVPQESVIQMTSIMLGLPIEPERPLNEMDESAINEIGNIMVSAFLDGTAELLGIIMLPSPPRTIFDMPQNVFDLVIKESNILYDNVVFFKTELICDEHELNLNIFMLPNPPVLLDIVRMLEKIIEDSAAGI</sequence>
<dbReference type="InterPro" id="IPR019734">
    <property type="entry name" value="TPR_rpt"/>
</dbReference>
<dbReference type="InterPro" id="IPR050992">
    <property type="entry name" value="CheZ_family_phosphatases"/>
</dbReference>
<feature type="repeat" description="TPR" evidence="3">
    <location>
        <begin position="12"/>
        <end position="45"/>
    </location>
</feature>
<evidence type="ECO:0000259" key="5">
    <source>
        <dbReference type="Pfam" id="PF04509"/>
    </source>
</evidence>
<dbReference type="Gene3D" id="1.25.40.10">
    <property type="entry name" value="Tetratricopeptide repeat domain"/>
    <property type="match status" value="2"/>
</dbReference>
<feature type="region of interest" description="Disordered" evidence="4">
    <location>
        <begin position="304"/>
        <end position="336"/>
    </location>
</feature>
<dbReference type="EMBL" id="QGMZ01000007">
    <property type="protein sequence ID" value="PWR75802.1"/>
    <property type="molecule type" value="Genomic_DNA"/>
</dbReference>
<dbReference type="SUPFAM" id="SSF48452">
    <property type="entry name" value="TPR-like"/>
    <property type="match status" value="1"/>
</dbReference>
<evidence type="ECO:0000256" key="1">
    <source>
        <dbReference type="ARBA" id="ARBA00022500"/>
    </source>
</evidence>
<dbReference type="AlphaFoldDB" id="A0A2V2N6V6"/>
<dbReference type="PROSITE" id="PS50293">
    <property type="entry name" value="TPR_REGION"/>
    <property type="match status" value="1"/>
</dbReference>
<dbReference type="PANTHER" id="PTHR43693">
    <property type="entry name" value="PROTEIN PHOSPHATASE CHEZ"/>
    <property type="match status" value="1"/>
</dbReference>
<dbReference type="Pfam" id="PF14559">
    <property type="entry name" value="TPR_19"/>
    <property type="match status" value="1"/>
</dbReference>
<keyword evidence="1" id="KW-0145">Chemotaxis</keyword>
<organism evidence="6 7">
    <name type="scientific">Methanospirillum stamsii</name>
    <dbReference type="NCBI Taxonomy" id="1277351"/>
    <lineage>
        <taxon>Archaea</taxon>
        <taxon>Methanobacteriati</taxon>
        <taxon>Methanobacteriota</taxon>
        <taxon>Stenosarchaea group</taxon>
        <taxon>Methanomicrobia</taxon>
        <taxon>Methanomicrobiales</taxon>
        <taxon>Methanospirillaceae</taxon>
        <taxon>Methanospirillum</taxon>
    </lineage>
</organism>
<dbReference type="InterPro" id="IPR011990">
    <property type="entry name" value="TPR-like_helical_dom_sf"/>
</dbReference>
<feature type="domain" description="CheC-like protein" evidence="5">
    <location>
        <begin position="347"/>
        <end position="383"/>
    </location>
</feature>
<feature type="repeat" description="TPR" evidence="3">
    <location>
        <begin position="46"/>
        <end position="79"/>
    </location>
</feature>
<protein>
    <recommendedName>
        <fullName evidence="5">CheC-like protein domain-containing protein</fullName>
    </recommendedName>
</protein>
<gene>
    <name evidence="6" type="ORF">DLD82_02915</name>
</gene>
<feature type="repeat" description="TPR" evidence="3">
    <location>
        <begin position="146"/>
        <end position="179"/>
    </location>
</feature>
<dbReference type="CDD" id="cd17909">
    <property type="entry name" value="CheC_ClassI"/>
    <property type="match status" value="1"/>
</dbReference>
<dbReference type="Pfam" id="PF04509">
    <property type="entry name" value="CheC"/>
    <property type="match status" value="2"/>
</dbReference>
<accession>A0A2V2N6V6</accession>
<evidence type="ECO:0000313" key="7">
    <source>
        <dbReference type="Proteomes" id="UP000245934"/>
    </source>
</evidence>
<keyword evidence="3" id="KW-0802">TPR repeat</keyword>
<dbReference type="SMART" id="SM00028">
    <property type="entry name" value="TPR"/>
    <property type="match status" value="4"/>
</dbReference>
<evidence type="ECO:0000256" key="3">
    <source>
        <dbReference type="PROSITE-ProRule" id="PRU00339"/>
    </source>
</evidence>
<dbReference type="Pfam" id="PF13181">
    <property type="entry name" value="TPR_8"/>
    <property type="match status" value="1"/>
</dbReference>
<keyword evidence="7" id="KW-1185">Reference proteome</keyword>
<feature type="domain" description="CheC-like protein" evidence="5">
    <location>
        <begin position="445"/>
        <end position="480"/>
    </location>
</feature>
<keyword evidence="2" id="KW-0378">Hydrolase</keyword>
<dbReference type="SUPFAM" id="SSF103039">
    <property type="entry name" value="CheC-like"/>
    <property type="match status" value="1"/>
</dbReference>
<name>A0A2V2N6V6_9EURY</name>
<dbReference type="InterPro" id="IPR028976">
    <property type="entry name" value="CheC-like_sf"/>
</dbReference>
<dbReference type="PROSITE" id="PS50005">
    <property type="entry name" value="TPR"/>
    <property type="match status" value="3"/>
</dbReference>
<dbReference type="GO" id="GO:0016787">
    <property type="term" value="F:hydrolase activity"/>
    <property type="evidence" value="ECO:0007669"/>
    <property type="project" value="UniProtKB-KW"/>
</dbReference>
<evidence type="ECO:0000313" key="6">
    <source>
        <dbReference type="EMBL" id="PWR75802.1"/>
    </source>
</evidence>
<proteinExistence type="predicted"/>
<dbReference type="RefSeq" id="WP_109939616.1">
    <property type="nucleotide sequence ID" value="NZ_CP176366.1"/>
</dbReference>
<dbReference type="PANTHER" id="PTHR43693:SF1">
    <property type="entry name" value="PROTEIN PHOSPHATASE CHEZ"/>
    <property type="match status" value="1"/>
</dbReference>
<reference evidence="6 7" key="1">
    <citation type="submission" date="2018-05" db="EMBL/GenBank/DDBJ databases">
        <title>Draft genome of Methanospirillum stamsii Pt1.</title>
        <authorList>
            <person name="Dueholm M.S."/>
            <person name="Nielsen P.H."/>
            <person name="Bakmann L.F."/>
            <person name="Otzen D.E."/>
        </authorList>
    </citation>
    <scope>NUCLEOTIDE SEQUENCE [LARGE SCALE GENOMIC DNA]</scope>
    <source>
        <strain evidence="6 7">Pt1</strain>
    </source>
</reference>
<dbReference type="GeneID" id="97609937"/>
<evidence type="ECO:0000256" key="4">
    <source>
        <dbReference type="SAM" id="MobiDB-lite"/>
    </source>
</evidence>
<evidence type="ECO:0000256" key="2">
    <source>
        <dbReference type="ARBA" id="ARBA00022801"/>
    </source>
</evidence>
<dbReference type="GO" id="GO:0006935">
    <property type="term" value="P:chemotaxis"/>
    <property type="evidence" value="ECO:0007669"/>
    <property type="project" value="UniProtKB-KW"/>
</dbReference>
<dbReference type="InterPro" id="IPR007597">
    <property type="entry name" value="CheC"/>
</dbReference>
<dbReference type="Proteomes" id="UP000245934">
    <property type="component" value="Unassembled WGS sequence"/>
</dbReference>
<comment type="caution">
    <text evidence="6">The sequence shown here is derived from an EMBL/GenBank/DDBJ whole genome shotgun (WGS) entry which is preliminary data.</text>
</comment>
<dbReference type="OrthoDB" id="182374at2157"/>
<dbReference type="Gene3D" id="3.40.1550.10">
    <property type="entry name" value="CheC-like"/>
    <property type="match status" value="1"/>
</dbReference>